<feature type="compositionally biased region" description="Polar residues" evidence="1">
    <location>
        <begin position="181"/>
        <end position="197"/>
    </location>
</feature>
<reference evidence="2" key="1">
    <citation type="submission" date="2007-07" db="EMBL/GenBank/DDBJ databases">
        <title>PCAP assembly of the Caenorhabditis remanei genome.</title>
        <authorList>
            <consortium name="The Caenorhabditis remanei Sequencing Consortium"/>
            <person name="Wilson R.K."/>
        </authorList>
    </citation>
    <scope>NUCLEOTIDE SEQUENCE [LARGE SCALE GENOMIC DNA]</scope>
    <source>
        <strain evidence="2">PB4641</strain>
    </source>
</reference>
<dbReference type="OrthoDB" id="443402at2759"/>
<keyword evidence="3" id="KW-1185">Reference proteome</keyword>
<name>E3M9I4_CAERE</name>
<dbReference type="AlphaFoldDB" id="E3M9I4"/>
<dbReference type="STRING" id="31234.E3M9I4"/>
<dbReference type="eggNOG" id="KOG3924">
    <property type="taxonomic scope" value="Eukaryota"/>
</dbReference>
<accession>E3M9I4</accession>
<gene>
    <name evidence="2" type="ORF">CRE_14558</name>
</gene>
<evidence type="ECO:0000256" key="1">
    <source>
        <dbReference type="SAM" id="MobiDB-lite"/>
    </source>
</evidence>
<dbReference type="Proteomes" id="UP000008281">
    <property type="component" value="Unassembled WGS sequence"/>
</dbReference>
<feature type="region of interest" description="Disordered" evidence="1">
    <location>
        <begin position="175"/>
        <end position="241"/>
    </location>
</feature>
<evidence type="ECO:0000313" key="3">
    <source>
        <dbReference type="Proteomes" id="UP000008281"/>
    </source>
</evidence>
<sequence>MSAFMIPPPTDPLYHAIVSNYSDLKKEFNAAKGAEPELIGQIRQAEKGKKNELVEATSNTNSQINELLLSGVHTLKAHLDELGMYKVSDVSELLAGSKHIVIQHKGLTTNVAQIETNVAVEEHKLKIMQNNEAEKEVKEEVDPMLEPKSQLQNINSNKRKLDSLLDKQLAKKVKTEDKSKLCSQGNKGVDSVDSQAQAVKKESIEFENQSDETPKAMPVEDQNQSQSAMHSTVSMSQNAVGSHESLLPQKGFFEASSTTHFQSSNGTMPMPTMPVVQQQNPPNFDEDSRQISHQIMRVAANSTKDRQDCFRQLLFATVFAFESSPTCTNVEEFFRMMGERYAKK</sequence>
<feature type="compositionally biased region" description="Polar residues" evidence="1">
    <location>
        <begin position="221"/>
        <end position="240"/>
    </location>
</feature>
<dbReference type="HOGENOM" id="CLU_807091_0_0_1"/>
<dbReference type="InParanoid" id="E3M9I4"/>
<proteinExistence type="predicted"/>
<protein>
    <submittedName>
        <fullName evidence="2">Uncharacterized protein</fullName>
    </submittedName>
</protein>
<dbReference type="EMBL" id="DS268430">
    <property type="protein sequence ID" value="EFO96164.1"/>
    <property type="molecule type" value="Genomic_DNA"/>
</dbReference>
<evidence type="ECO:0000313" key="2">
    <source>
        <dbReference type="EMBL" id="EFO96164.1"/>
    </source>
</evidence>
<organism evidence="3">
    <name type="scientific">Caenorhabditis remanei</name>
    <name type="common">Caenorhabditis vulgaris</name>
    <dbReference type="NCBI Taxonomy" id="31234"/>
    <lineage>
        <taxon>Eukaryota</taxon>
        <taxon>Metazoa</taxon>
        <taxon>Ecdysozoa</taxon>
        <taxon>Nematoda</taxon>
        <taxon>Chromadorea</taxon>
        <taxon>Rhabditida</taxon>
        <taxon>Rhabditina</taxon>
        <taxon>Rhabditomorpha</taxon>
        <taxon>Rhabditoidea</taxon>
        <taxon>Rhabditidae</taxon>
        <taxon>Peloderinae</taxon>
        <taxon>Caenorhabditis</taxon>
    </lineage>
</organism>